<dbReference type="InterPro" id="IPR058792">
    <property type="entry name" value="Beta-barrel_RND_2"/>
</dbReference>
<dbReference type="Pfam" id="PF19335">
    <property type="entry name" value="HMBD"/>
    <property type="match status" value="2"/>
</dbReference>
<protein>
    <submittedName>
        <fullName evidence="9">Efflux RND transporter periplasmic adaptor subunit</fullName>
    </submittedName>
</protein>
<keyword evidence="4" id="KW-0472">Membrane</keyword>
<evidence type="ECO:0000259" key="5">
    <source>
        <dbReference type="Pfam" id="PF11827"/>
    </source>
</evidence>
<dbReference type="InterPro" id="IPR045800">
    <property type="entry name" value="HMBD"/>
</dbReference>
<keyword evidence="4" id="KW-0812">Transmembrane</keyword>
<feature type="domain" description="Heavy metal binding" evidence="6">
    <location>
        <begin position="360"/>
        <end position="386"/>
    </location>
</feature>
<dbReference type="AlphaFoldDB" id="A0A9D6Z6H6"/>
<feature type="transmembrane region" description="Helical" evidence="4">
    <location>
        <begin position="18"/>
        <end position="36"/>
    </location>
</feature>
<dbReference type="InterPro" id="IPR051909">
    <property type="entry name" value="MFP_Cation_Efflux"/>
</dbReference>
<feature type="domain" description="DUF3347" evidence="5">
    <location>
        <begin position="514"/>
        <end position="604"/>
    </location>
</feature>
<dbReference type="GO" id="GO:0046914">
    <property type="term" value="F:transition metal ion binding"/>
    <property type="evidence" value="ECO:0007669"/>
    <property type="project" value="TreeGrafter"/>
</dbReference>
<evidence type="ECO:0000259" key="6">
    <source>
        <dbReference type="Pfam" id="PF19335"/>
    </source>
</evidence>
<feature type="domain" description="CusB-like barrel-sandwich hybrid" evidence="7">
    <location>
        <begin position="145"/>
        <end position="264"/>
    </location>
</feature>
<dbReference type="Proteomes" id="UP000807825">
    <property type="component" value="Unassembled WGS sequence"/>
</dbReference>
<gene>
    <name evidence="9" type="ORF">HY912_23835</name>
</gene>
<dbReference type="Pfam" id="PF25954">
    <property type="entry name" value="Beta-barrel_RND_2"/>
    <property type="match status" value="1"/>
</dbReference>
<evidence type="ECO:0000256" key="4">
    <source>
        <dbReference type="SAM" id="Phobius"/>
    </source>
</evidence>
<proteinExistence type="inferred from homology"/>
<feature type="compositionally biased region" description="Basic and acidic residues" evidence="3">
    <location>
        <begin position="672"/>
        <end position="684"/>
    </location>
</feature>
<evidence type="ECO:0000313" key="9">
    <source>
        <dbReference type="EMBL" id="MBI5252537.1"/>
    </source>
</evidence>
<feature type="domain" description="Heavy metal binding" evidence="6">
    <location>
        <begin position="63"/>
        <end position="89"/>
    </location>
</feature>
<dbReference type="EMBL" id="JACRDE010000622">
    <property type="protein sequence ID" value="MBI5252537.1"/>
    <property type="molecule type" value="Genomic_DNA"/>
</dbReference>
<dbReference type="GO" id="GO:0015679">
    <property type="term" value="P:plasma membrane copper ion transport"/>
    <property type="evidence" value="ECO:0007669"/>
    <property type="project" value="TreeGrafter"/>
</dbReference>
<sequence>MNKIDAEKVTVRSGSKRILGVLAVVVVAFVLGYYLAREGADHPKIQPVQDSAKPQVEAKKAEVWTCSMHPQIRLPNSGKCPICYMDLIPLESDEHIHDNAAVPRYSMSEAAKKLSEVQTTEVKRERATVTVRMVGLVYEDETRVAALTSRVDGRLDEIYINFTGVRVDKGDPMVTIWSPTLIKSQVELFETIRSEGSEEDGVIKGAEEKLIQYGLTKEQVREIREKKKPILNVTLRAPISGIVTKKMALLGQFVKEGSEMYFINDLSHVWIKMDAYETDLPWIRYGQEVTFTTPAVPGRTFKGKVLFIDPMLDTKTRSVKVRVEAENPGYALKPGMFVTAEVKAEVDSKGRVIKQEWAGKYVCPVHPSDEASPEPGTCPISKMPLQAASSFGYADDPDSEPPLVIPASAALVTGKRAVVYVEVQADRPTYEGREVVLGPKAGDKYVVFEGLKEGERVVSKGNFKIDSAMQILAKPSMMSPSQLKQQPAAESSSDEEVVAKLNAPESFLRQLTPVFEHYFILKEALVSGKSEDAAKAAEKLADAVKGVKKVNLDKKAQDTWGKQSRMVLAQTKILAATKEIEKQRKAFDPLSEALVKTVMGFRHVMKEPLYIYFCSDALDRQGAYWIEAKQEPTNPYFGDARLKDKDMLKCAELSESIPPETFGAAVTSVDAKSQKSETGTRKENVSQPHSGHGGEK</sequence>
<dbReference type="InterPro" id="IPR058790">
    <property type="entry name" value="BSH_CusB"/>
</dbReference>
<dbReference type="Gene3D" id="2.40.30.170">
    <property type="match status" value="1"/>
</dbReference>
<comment type="similarity">
    <text evidence="1">Belongs to the membrane fusion protein (MFP) (TC 8.A.1) family.</text>
</comment>
<feature type="domain" description="CusB-like beta-barrel" evidence="8">
    <location>
        <begin position="269"/>
        <end position="344"/>
    </location>
</feature>
<dbReference type="PANTHER" id="PTHR30097">
    <property type="entry name" value="CATION EFFLUX SYSTEM PROTEIN CUSB"/>
    <property type="match status" value="1"/>
</dbReference>
<feature type="region of interest" description="Disordered" evidence="3">
    <location>
        <begin position="661"/>
        <end position="696"/>
    </location>
</feature>
<name>A0A9D6Z6H6_9BACT</name>
<keyword evidence="4" id="KW-1133">Transmembrane helix</keyword>
<dbReference type="Pfam" id="PF25919">
    <property type="entry name" value="BSH_CusB"/>
    <property type="match status" value="1"/>
</dbReference>
<dbReference type="GO" id="GO:0030288">
    <property type="term" value="C:outer membrane-bounded periplasmic space"/>
    <property type="evidence" value="ECO:0007669"/>
    <property type="project" value="TreeGrafter"/>
</dbReference>
<evidence type="ECO:0000313" key="10">
    <source>
        <dbReference type="Proteomes" id="UP000807825"/>
    </source>
</evidence>
<accession>A0A9D6Z6H6</accession>
<evidence type="ECO:0000256" key="2">
    <source>
        <dbReference type="ARBA" id="ARBA00022448"/>
    </source>
</evidence>
<dbReference type="Gene3D" id="2.40.420.20">
    <property type="match status" value="1"/>
</dbReference>
<evidence type="ECO:0000256" key="3">
    <source>
        <dbReference type="SAM" id="MobiDB-lite"/>
    </source>
</evidence>
<organism evidence="9 10">
    <name type="scientific">Desulfomonile tiedjei</name>
    <dbReference type="NCBI Taxonomy" id="2358"/>
    <lineage>
        <taxon>Bacteria</taxon>
        <taxon>Pseudomonadati</taxon>
        <taxon>Thermodesulfobacteriota</taxon>
        <taxon>Desulfomonilia</taxon>
        <taxon>Desulfomonilales</taxon>
        <taxon>Desulfomonilaceae</taxon>
        <taxon>Desulfomonile</taxon>
    </lineage>
</organism>
<reference evidence="9" key="1">
    <citation type="submission" date="2020-07" db="EMBL/GenBank/DDBJ databases">
        <title>Huge and variable diversity of episymbiotic CPR bacteria and DPANN archaea in groundwater ecosystems.</title>
        <authorList>
            <person name="He C.Y."/>
            <person name="Keren R."/>
            <person name="Whittaker M."/>
            <person name="Farag I.F."/>
            <person name="Doudna J."/>
            <person name="Cate J.H.D."/>
            <person name="Banfield J.F."/>
        </authorList>
    </citation>
    <scope>NUCLEOTIDE SEQUENCE</scope>
    <source>
        <strain evidence="9">NC_groundwater_1664_Pr3_B-0.1um_52_9</strain>
    </source>
</reference>
<dbReference type="FunFam" id="2.40.30.170:FF:000010">
    <property type="entry name" value="Efflux RND transporter periplasmic adaptor subunit"/>
    <property type="match status" value="1"/>
</dbReference>
<dbReference type="Pfam" id="PF11827">
    <property type="entry name" value="DUF3347"/>
    <property type="match status" value="1"/>
</dbReference>
<evidence type="ECO:0000259" key="8">
    <source>
        <dbReference type="Pfam" id="PF25954"/>
    </source>
</evidence>
<dbReference type="InterPro" id="IPR021782">
    <property type="entry name" value="DUF3347"/>
</dbReference>
<comment type="caution">
    <text evidence="9">The sequence shown here is derived from an EMBL/GenBank/DDBJ whole genome shotgun (WGS) entry which is preliminary data.</text>
</comment>
<evidence type="ECO:0000259" key="7">
    <source>
        <dbReference type="Pfam" id="PF25919"/>
    </source>
</evidence>
<dbReference type="GO" id="GO:0060003">
    <property type="term" value="P:copper ion export"/>
    <property type="evidence" value="ECO:0007669"/>
    <property type="project" value="TreeGrafter"/>
</dbReference>
<dbReference type="PANTHER" id="PTHR30097:SF15">
    <property type="entry name" value="CATION EFFLUX SYSTEM PROTEIN CUSB"/>
    <property type="match status" value="1"/>
</dbReference>
<evidence type="ECO:0000256" key="1">
    <source>
        <dbReference type="ARBA" id="ARBA00009477"/>
    </source>
</evidence>
<keyword evidence="2" id="KW-0813">Transport</keyword>
<dbReference type="SUPFAM" id="SSF111369">
    <property type="entry name" value="HlyD-like secretion proteins"/>
    <property type="match status" value="1"/>
</dbReference>